<proteinExistence type="predicted"/>
<feature type="compositionally biased region" description="Basic and acidic residues" evidence="1">
    <location>
        <begin position="926"/>
        <end position="937"/>
    </location>
</feature>
<evidence type="ECO:0000313" key="3">
    <source>
        <dbReference type="EMBL" id="SEE93939.1"/>
    </source>
</evidence>
<dbReference type="STRING" id="561176.SAMN04488561_3510"/>
<sequence>MTLFRKGRRASGSRTFAEALEAVFGRDQDGKARVSYVLTGSPITALTGAGNGGRATYLDRRRRPFGELYANVVDVDAAVLRRYGRILDAVRGGASWGLSMGQVGGGNWFELMLTQADDAAAPNAPLPITFADLARAAAVDGADPADLIRATLELPQYARYAPNPAKMLARLPGYAEALVEHRTLASAILTTGSVDSRVRVAQVIGAALSAAQLEAFTEPLAEAATASSTQVREAARGVLARVPDAAVAPLRRLAVEAKPDQRGHAIDLLAAMPEQLGWALETARADRAATVRAVGARWEAAESAPAEGQLELPEPEELQSWGLPRAEADALATQVTEAITAAVGRHNDQIRVHRQSLQTHPRFRGAKELSPPSSADTKALARFLAASAPPSVQDDAVVEVLGGHVVQPVFEIARDRLDAVTAVKLLAGLHLLVANDALDSRALDALEGVHARTGGPDLLTLQRMLDQVGVYGRAAIWRSYCSAHGTRLGRAWPDEQVWTFVAANLDWLLSENPVSGPRWNVDEHAVFVALATLPAPPARVIDHLYALAVGPKKADRAPAQAALARDPNRAVRAATALGDGRSETRLAAARWLTEIADPVVLPELQAAWKGERQDVVRGALLEGLVAVGEDVETYLDPAAATVTAEKFVAKGMPASLSWLDWGAVPAVTWASSGQPVPRAVVQWLCAIAVKARSPEPNAVLRHFAELFDRDDREKLALHMLAGWIAEDLRPITAAEAERQAAAHASSWHHSFTSSPDSPYYGMSVDELIAALLPGYARQPAGSATASKGLLAVVAACGGAQVVAPAERYLREWYGQRASQGKALIGMLAWVEDPVATQVVLAIGSRFRTKSFQDEAVRQAQALADRKGWTVDELADRTMPTAGFDEHGVLDLPYGDRTFTARLLPDLTVELRDPDGKTIKALPTPRASDDADQAKDSKKALTAAKKQLKSIASLQTARLYEAMCTQRSWPAEDWNRYLLTHPVVGPALRRLVWVAWPYGEPDGHQKMLVFRPLDDGSLTDVDDNEVTLPASGQVAIAHDTLLTPDQAQAWAEHLADYEVTPLFEQLGRGVHAVTDRMRTQKEITDFRGHLLMTFALRGKALKLGWTRGPAEDGGWFTTYTKRFPTLGITAIVDFTGNPLPEENRLVALTGLHFVRQPAEGRSVPITVGEVPAVLLSECWHDMRLMAAEGTGFDPDWEKKAQF</sequence>
<protein>
    <recommendedName>
        <fullName evidence="2">DUF4132 domain-containing protein</fullName>
    </recommendedName>
</protein>
<dbReference type="InterPro" id="IPR025406">
    <property type="entry name" value="DUF4132"/>
</dbReference>
<dbReference type="Pfam" id="PF13569">
    <property type="entry name" value="DUF4132"/>
    <property type="match status" value="1"/>
</dbReference>
<feature type="region of interest" description="Disordered" evidence="1">
    <location>
        <begin position="914"/>
        <end position="937"/>
    </location>
</feature>
<dbReference type="AlphaFoldDB" id="A0A1H5MX52"/>
<dbReference type="OrthoDB" id="9763697at2"/>
<gene>
    <name evidence="3" type="ORF">SAMN04488561_3510</name>
</gene>
<feature type="domain" description="DUF4132" evidence="2">
    <location>
        <begin position="915"/>
        <end position="1104"/>
    </location>
</feature>
<reference evidence="4" key="1">
    <citation type="submission" date="2016-10" db="EMBL/GenBank/DDBJ databases">
        <authorList>
            <person name="Varghese N."/>
            <person name="Submissions S."/>
        </authorList>
    </citation>
    <scope>NUCLEOTIDE SEQUENCE [LARGE SCALE GENOMIC DNA]</scope>
    <source>
        <strain evidence="4">DSM 45237</strain>
    </source>
</reference>
<evidence type="ECO:0000256" key="1">
    <source>
        <dbReference type="SAM" id="MobiDB-lite"/>
    </source>
</evidence>
<dbReference type="Proteomes" id="UP000181980">
    <property type="component" value="Unassembled WGS sequence"/>
</dbReference>
<dbReference type="RefSeq" id="WP_069114828.1">
    <property type="nucleotide sequence ID" value="NZ_FNUC01000003.1"/>
</dbReference>
<accession>A0A1H5MX52</accession>
<evidence type="ECO:0000259" key="2">
    <source>
        <dbReference type="Pfam" id="PF13569"/>
    </source>
</evidence>
<dbReference type="EMBL" id="FNUC01000003">
    <property type="protein sequence ID" value="SEE93939.1"/>
    <property type="molecule type" value="Genomic_DNA"/>
</dbReference>
<keyword evidence="4" id="KW-1185">Reference proteome</keyword>
<evidence type="ECO:0000313" key="4">
    <source>
        <dbReference type="Proteomes" id="UP000181980"/>
    </source>
</evidence>
<name>A0A1H5MX52_9ACTN</name>
<organism evidence="3 4">
    <name type="scientific">Jiangella alba</name>
    <dbReference type="NCBI Taxonomy" id="561176"/>
    <lineage>
        <taxon>Bacteria</taxon>
        <taxon>Bacillati</taxon>
        <taxon>Actinomycetota</taxon>
        <taxon>Actinomycetes</taxon>
        <taxon>Jiangellales</taxon>
        <taxon>Jiangellaceae</taxon>
        <taxon>Jiangella</taxon>
    </lineage>
</organism>